<evidence type="ECO:0000256" key="1">
    <source>
        <dbReference type="SAM" id="MobiDB-lite"/>
    </source>
</evidence>
<feature type="compositionally biased region" description="Basic and acidic residues" evidence="1">
    <location>
        <begin position="194"/>
        <end position="273"/>
    </location>
</feature>
<evidence type="ECO:0000313" key="3">
    <source>
        <dbReference type="RefSeq" id="XP_052132652.1"/>
    </source>
</evidence>
<name>A0A9C6XBC3_FRAOC</name>
<feature type="non-terminal residue" evidence="3">
    <location>
        <position position="273"/>
    </location>
</feature>
<keyword evidence="2" id="KW-1185">Reference proteome</keyword>
<gene>
    <name evidence="3" type="primary">LOC113205963</name>
</gene>
<reference evidence="3" key="1">
    <citation type="submission" date="2025-08" db="UniProtKB">
        <authorList>
            <consortium name="RefSeq"/>
        </authorList>
    </citation>
    <scope>IDENTIFICATION</scope>
    <source>
        <tissue evidence="3">Whole organism</tissue>
    </source>
</reference>
<accession>A0A9C6XBC3</accession>
<dbReference type="AlphaFoldDB" id="A0A9C6XBC3"/>
<dbReference type="Proteomes" id="UP000504606">
    <property type="component" value="Unplaced"/>
</dbReference>
<feature type="compositionally biased region" description="Low complexity" evidence="1">
    <location>
        <begin position="7"/>
        <end position="17"/>
    </location>
</feature>
<evidence type="ECO:0000313" key="2">
    <source>
        <dbReference type="Proteomes" id="UP000504606"/>
    </source>
</evidence>
<protein>
    <submittedName>
        <fullName evidence="3">Nuclear speckle splicing regulatory protein 1-like</fullName>
    </submittedName>
</protein>
<dbReference type="GeneID" id="113205963"/>
<dbReference type="RefSeq" id="XP_052132652.1">
    <property type="nucleotide sequence ID" value="XM_052276692.1"/>
</dbReference>
<feature type="region of interest" description="Disordered" evidence="1">
    <location>
        <begin position="1"/>
        <end position="273"/>
    </location>
</feature>
<proteinExistence type="predicted"/>
<organism evidence="2 3">
    <name type="scientific">Frankliniella occidentalis</name>
    <name type="common">Western flower thrips</name>
    <name type="synonym">Euthrips occidentalis</name>
    <dbReference type="NCBI Taxonomy" id="133901"/>
    <lineage>
        <taxon>Eukaryota</taxon>
        <taxon>Metazoa</taxon>
        <taxon>Ecdysozoa</taxon>
        <taxon>Arthropoda</taxon>
        <taxon>Hexapoda</taxon>
        <taxon>Insecta</taxon>
        <taxon>Pterygota</taxon>
        <taxon>Neoptera</taxon>
        <taxon>Paraneoptera</taxon>
        <taxon>Thysanoptera</taxon>
        <taxon>Terebrantia</taxon>
        <taxon>Thripoidea</taxon>
        <taxon>Thripidae</taxon>
        <taxon>Frankliniella</taxon>
    </lineage>
</organism>
<feature type="compositionally biased region" description="Basic and acidic residues" evidence="1">
    <location>
        <begin position="97"/>
        <end position="158"/>
    </location>
</feature>
<feature type="compositionally biased region" description="Low complexity" evidence="1">
    <location>
        <begin position="36"/>
        <end position="49"/>
    </location>
</feature>
<dbReference type="KEGG" id="foc:113205963"/>
<sequence>MLQVLFSSSSSPDVSPVRNRPTAKAVIDDSSDEASDASAPTGPSASSAAPRVPPLEGLATRLPTSLANRAPLSNSSRSRSNSPSNDLEWERQCSPFRQERQEGHRERGRDTTTTKELHQSVKRKNEDDRARALKKHLGDKTSKENKPAESTASRDKHGLAAVASKRRRSSDSSSSSSRRTLEECGKSHKSSKSSGDRDKYSKSSDKSSKSSGDRSSKSGRDKSSKSGRDKSSKSSRDMPSKSSEDRPSKSTEDRPSKSTEDRPSKSTEDRPSK</sequence>
<feature type="compositionally biased region" description="Low complexity" evidence="1">
    <location>
        <begin position="67"/>
        <end position="85"/>
    </location>
</feature>